<dbReference type="InterPro" id="IPR050901">
    <property type="entry name" value="BP-dep_ABC_trans_perm"/>
</dbReference>
<sequence>MTAAAPGRSARRVFPIEAALRGLAIVLVSAIVFFPVYWMVLSSLRSSSESLSFPPPLLPHGLDVSAYVQLFSDKPIARWLALSTLVASLTVLATLVLVIPAAYALSRLAWRGRSAFGLLLLFTQIMPAAVVVAPVLALYRSLGWTDSLWALALLHTAFVVPLCAWVLKASFDAVPRELVEAALIDGCNRWTALWLVLLPLTRPGLVAVSVIAFFASWNEYLFASTLITRNELYTASLGLATLMTQLDTPLFVLMAAGVTFSVLPVAFYMAIQRHLLRGLTAGAVKG</sequence>
<feature type="transmembrane region" description="Helical" evidence="11">
    <location>
        <begin position="250"/>
        <end position="271"/>
    </location>
</feature>
<feature type="transmembrane region" description="Helical" evidence="11">
    <location>
        <begin position="115"/>
        <end position="136"/>
    </location>
</feature>
<keyword evidence="14" id="KW-1185">Reference proteome</keyword>
<evidence type="ECO:0000256" key="7">
    <source>
        <dbReference type="ARBA" id="ARBA00022692"/>
    </source>
</evidence>
<keyword evidence="6 13" id="KW-0762">Sugar transport</keyword>
<accession>A0ABU0JI87</accession>
<comment type="function">
    <text evidence="1">Part of the ABC transporter complex MalEFGK involved in maltose/maltodextrin import. Probably responsible for the translocation of the substrate across the membrane.</text>
</comment>
<dbReference type="PANTHER" id="PTHR32243">
    <property type="entry name" value="MALTOSE TRANSPORT SYSTEM PERMEASE-RELATED"/>
    <property type="match status" value="1"/>
</dbReference>
<organism evidence="13 14">
    <name type="scientific">Labrys wisconsinensis</name>
    <dbReference type="NCBI Taxonomy" id="425677"/>
    <lineage>
        <taxon>Bacteria</taxon>
        <taxon>Pseudomonadati</taxon>
        <taxon>Pseudomonadota</taxon>
        <taxon>Alphaproteobacteria</taxon>
        <taxon>Hyphomicrobiales</taxon>
        <taxon>Xanthobacteraceae</taxon>
        <taxon>Labrys</taxon>
    </lineage>
</organism>
<keyword evidence="7 11" id="KW-0812">Transmembrane</keyword>
<dbReference type="CDD" id="cd06261">
    <property type="entry name" value="TM_PBP2"/>
    <property type="match status" value="1"/>
</dbReference>
<protein>
    <recommendedName>
        <fullName evidence="10">Maltose/maltodextrin transport system permease protein MalG</fullName>
    </recommendedName>
</protein>
<reference evidence="13 14" key="1">
    <citation type="submission" date="2023-07" db="EMBL/GenBank/DDBJ databases">
        <title>Genomic Encyclopedia of Type Strains, Phase IV (KMG-IV): sequencing the most valuable type-strain genomes for metagenomic binning, comparative biology and taxonomic classification.</title>
        <authorList>
            <person name="Goeker M."/>
        </authorList>
    </citation>
    <scope>NUCLEOTIDE SEQUENCE [LARGE SCALE GENOMIC DNA]</scope>
    <source>
        <strain evidence="13 14">DSM 19619</strain>
    </source>
</reference>
<evidence type="ECO:0000256" key="6">
    <source>
        <dbReference type="ARBA" id="ARBA00022597"/>
    </source>
</evidence>
<dbReference type="Pfam" id="PF00528">
    <property type="entry name" value="BPD_transp_1"/>
    <property type="match status" value="1"/>
</dbReference>
<evidence type="ECO:0000256" key="5">
    <source>
        <dbReference type="ARBA" id="ARBA00022475"/>
    </source>
</evidence>
<evidence type="ECO:0000256" key="10">
    <source>
        <dbReference type="ARBA" id="ARBA00041109"/>
    </source>
</evidence>
<evidence type="ECO:0000313" key="13">
    <source>
        <dbReference type="EMBL" id="MDQ0473992.1"/>
    </source>
</evidence>
<evidence type="ECO:0000313" key="14">
    <source>
        <dbReference type="Proteomes" id="UP001242480"/>
    </source>
</evidence>
<dbReference type="InterPro" id="IPR000515">
    <property type="entry name" value="MetI-like"/>
</dbReference>
<feature type="transmembrane region" description="Helical" evidence="11">
    <location>
        <begin position="18"/>
        <end position="40"/>
    </location>
</feature>
<feature type="domain" description="ABC transmembrane type-1" evidence="12">
    <location>
        <begin position="80"/>
        <end position="271"/>
    </location>
</feature>
<dbReference type="InterPro" id="IPR035906">
    <property type="entry name" value="MetI-like_sf"/>
</dbReference>
<evidence type="ECO:0000256" key="9">
    <source>
        <dbReference type="ARBA" id="ARBA00023136"/>
    </source>
</evidence>
<proteinExistence type="inferred from homology"/>
<name>A0ABU0JI87_9HYPH</name>
<evidence type="ECO:0000256" key="1">
    <source>
        <dbReference type="ARBA" id="ARBA00002264"/>
    </source>
</evidence>
<feature type="transmembrane region" description="Helical" evidence="11">
    <location>
        <begin position="192"/>
        <end position="215"/>
    </location>
</feature>
<dbReference type="EMBL" id="JAUSVX010000019">
    <property type="protein sequence ID" value="MDQ0473992.1"/>
    <property type="molecule type" value="Genomic_DNA"/>
</dbReference>
<evidence type="ECO:0000259" key="12">
    <source>
        <dbReference type="PROSITE" id="PS50928"/>
    </source>
</evidence>
<comment type="caution">
    <text evidence="13">The sequence shown here is derived from an EMBL/GenBank/DDBJ whole genome shotgun (WGS) entry which is preliminary data.</text>
</comment>
<evidence type="ECO:0000256" key="2">
    <source>
        <dbReference type="ARBA" id="ARBA00004651"/>
    </source>
</evidence>
<keyword evidence="4 11" id="KW-0813">Transport</keyword>
<evidence type="ECO:0000256" key="3">
    <source>
        <dbReference type="ARBA" id="ARBA00009047"/>
    </source>
</evidence>
<evidence type="ECO:0000256" key="4">
    <source>
        <dbReference type="ARBA" id="ARBA00022448"/>
    </source>
</evidence>
<dbReference type="PANTHER" id="PTHR32243:SF50">
    <property type="entry name" value="MALTOSE_MALTODEXTRIN TRANSPORT SYSTEM PERMEASE PROTEIN MALG"/>
    <property type="match status" value="1"/>
</dbReference>
<evidence type="ECO:0000256" key="11">
    <source>
        <dbReference type="RuleBase" id="RU363032"/>
    </source>
</evidence>
<keyword evidence="9 11" id="KW-0472">Membrane</keyword>
<dbReference type="RefSeq" id="WP_307282858.1">
    <property type="nucleotide sequence ID" value="NZ_JAUSVX010000019.1"/>
</dbReference>
<gene>
    <name evidence="13" type="ORF">QO011_007031</name>
</gene>
<feature type="transmembrane region" description="Helical" evidence="11">
    <location>
        <begin position="79"/>
        <end position="103"/>
    </location>
</feature>
<dbReference type="Gene3D" id="1.10.3720.10">
    <property type="entry name" value="MetI-like"/>
    <property type="match status" value="1"/>
</dbReference>
<keyword evidence="8 11" id="KW-1133">Transmembrane helix</keyword>
<keyword evidence="5" id="KW-1003">Cell membrane</keyword>
<evidence type="ECO:0000256" key="8">
    <source>
        <dbReference type="ARBA" id="ARBA00022989"/>
    </source>
</evidence>
<dbReference type="Proteomes" id="UP001242480">
    <property type="component" value="Unassembled WGS sequence"/>
</dbReference>
<comment type="subcellular location">
    <subcellularLocation>
        <location evidence="2 11">Cell membrane</location>
        <topology evidence="2 11">Multi-pass membrane protein</topology>
    </subcellularLocation>
</comment>
<feature type="transmembrane region" description="Helical" evidence="11">
    <location>
        <begin position="148"/>
        <end position="171"/>
    </location>
</feature>
<dbReference type="PROSITE" id="PS50928">
    <property type="entry name" value="ABC_TM1"/>
    <property type="match status" value="1"/>
</dbReference>
<dbReference type="SUPFAM" id="SSF161098">
    <property type="entry name" value="MetI-like"/>
    <property type="match status" value="1"/>
</dbReference>
<comment type="similarity">
    <text evidence="3">Belongs to the binding-protein-dependent transport system permease family. MalFG subfamily.</text>
</comment>